<dbReference type="InterPro" id="IPR051474">
    <property type="entry name" value="Anti-sigma-K/W_factor"/>
</dbReference>
<gene>
    <name evidence="3" type="ORF">SAMN05660841_00214</name>
</gene>
<proteinExistence type="predicted"/>
<evidence type="ECO:0000313" key="3">
    <source>
        <dbReference type="EMBL" id="SKB39000.1"/>
    </source>
</evidence>
<name>A0A1T5AW48_9SPHI</name>
<dbReference type="AlphaFoldDB" id="A0A1T5AW48"/>
<organism evidence="3 4">
    <name type="scientific">Sphingobacterium nematocida</name>
    <dbReference type="NCBI Taxonomy" id="1513896"/>
    <lineage>
        <taxon>Bacteria</taxon>
        <taxon>Pseudomonadati</taxon>
        <taxon>Bacteroidota</taxon>
        <taxon>Sphingobacteriia</taxon>
        <taxon>Sphingobacteriales</taxon>
        <taxon>Sphingobacteriaceae</taxon>
        <taxon>Sphingobacterium</taxon>
    </lineage>
</organism>
<dbReference type="Proteomes" id="UP000190150">
    <property type="component" value="Unassembled WGS sequence"/>
</dbReference>
<dbReference type="PANTHER" id="PTHR37461">
    <property type="entry name" value="ANTI-SIGMA-K FACTOR RSKA"/>
    <property type="match status" value="1"/>
</dbReference>
<dbReference type="Pfam" id="PF10099">
    <property type="entry name" value="RskA_C"/>
    <property type="match status" value="1"/>
</dbReference>
<dbReference type="EMBL" id="FUZF01000001">
    <property type="protein sequence ID" value="SKB39000.1"/>
    <property type="molecule type" value="Genomic_DNA"/>
</dbReference>
<protein>
    <submittedName>
        <fullName evidence="3">Anti-sigma-K factor rskA</fullName>
    </submittedName>
</protein>
<keyword evidence="1" id="KW-1133">Transmembrane helix</keyword>
<keyword evidence="1" id="KW-0472">Membrane</keyword>
<reference evidence="4" key="1">
    <citation type="submission" date="2017-02" db="EMBL/GenBank/DDBJ databases">
        <authorList>
            <person name="Varghese N."/>
            <person name="Submissions S."/>
        </authorList>
    </citation>
    <scope>NUCLEOTIDE SEQUENCE [LARGE SCALE GENOMIC DNA]</scope>
    <source>
        <strain evidence="4">DSM 24091</strain>
    </source>
</reference>
<dbReference type="PANTHER" id="PTHR37461:SF1">
    <property type="entry name" value="ANTI-SIGMA-K FACTOR RSKA"/>
    <property type="match status" value="1"/>
</dbReference>
<evidence type="ECO:0000256" key="1">
    <source>
        <dbReference type="SAM" id="Phobius"/>
    </source>
</evidence>
<sequence length="271" mass="30227">MDIKEYISSGIIESYVMGLASEEEVSVLECIRLKHPEVEHAIQEAQVLLEDLATTQAIEPEPHLKQSIWNKIQESEDSTIRVDRSADRQNVVAVEPVLSEKQVSTFPKSYFVAASVVLALSVMGNIYFYQRTSQMDTKLDEMASLQQQTEQKFVESEKQWALLNRPTMNTVTLNGVESRPTLKALVLWDSQESTLYLSAASLPKAPTGKQYQLWAIVDGVPVDAGVIPIQNAEALVRMRNIEKAQAFAITLEKEGGNPTPTLTEMYVIGNI</sequence>
<feature type="domain" description="Anti-sigma K factor RskA C-terminal" evidence="2">
    <location>
        <begin position="112"/>
        <end position="261"/>
    </location>
</feature>
<dbReference type="GO" id="GO:0016989">
    <property type="term" value="F:sigma factor antagonist activity"/>
    <property type="evidence" value="ECO:0007669"/>
    <property type="project" value="TreeGrafter"/>
</dbReference>
<keyword evidence="1" id="KW-0812">Transmembrane</keyword>
<dbReference type="RefSeq" id="WP_079640571.1">
    <property type="nucleotide sequence ID" value="NZ_FUZF01000001.1"/>
</dbReference>
<evidence type="ECO:0000313" key="4">
    <source>
        <dbReference type="Proteomes" id="UP000190150"/>
    </source>
</evidence>
<dbReference type="STRING" id="1513896.SAMN05660841_00214"/>
<dbReference type="OrthoDB" id="1420916at2"/>
<feature type="transmembrane region" description="Helical" evidence="1">
    <location>
        <begin position="110"/>
        <end position="129"/>
    </location>
</feature>
<dbReference type="InterPro" id="IPR018764">
    <property type="entry name" value="RskA_C"/>
</dbReference>
<keyword evidence="4" id="KW-1185">Reference proteome</keyword>
<evidence type="ECO:0000259" key="2">
    <source>
        <dbReference type="Pfam" id="PF10099"/>
    </source>
</evidence>
<dbReference type="GO" id="GO:0005886">
    <property type="term" value="C:plasma membrane"/>
    <property type="evidence" value="ECO:0007669"/>
    <property type="project" value="InterPro"/>
</dbReference>
<dbReference type="GO" id="GO:0006417">
    <property type="term" value="P:regulation of translation"/>
    <property type="evidence" value="ECO:0007669"/>
    <property type="project" value="TreeGrafter"/>
</dbReference>
<accession>A0A1T5AW48</accession>